<dbReference type="GO" id="GO:0009097">
    <property type="term" value="P:isoleucine biosynthetic process"/>
    <property type="evidence" value="ECO:0007669"/>
    <property type="project" value="TreeGrafter"/>
</dbReference>
<keyword evidence="3" id="KW-0456">Lyase</keyword>
<dbReference type="InterPro" id="IPR050147">
    <property type="entry name" value="Ser/Thr_Dehydratase"/>
</dbReference>
<dbReference type="GO" id="GO:0030170">
    <property type="term" value="F:pyridoxal phosphate binding"/>
    <property type="evidence" value="ECO:0007669"/>
    <property type="project" value="InterPro"/>
</dbReference>
<evidence type="ECO:0000256" key="2">
    <source>
        <dbReference type="ARBA" id="ARBA00022898"/>
    </source>
</evidence>
<evidence type="ECO:0000313" key="5">
    <source>
        <dbReference type="EMBL" id="TWH78446.1"/>
    </source>
</evidence>
<dbReference type="GO" id="GO:0004794">
    <property type="term" value="F:threonine deaminase activity"/>
    <property type="evidence" value="ECO:0007669"/>
    <property type="project" value="TreeGrafter"/>
</dbReference>
<dbReference type="GO" id="GO:0003941">
    <property type="term" value="F:L-serine ammonia-lyase activity"/>
    <property type="evidence" value="ECO:0007669"/>
    <property type="project" value="TreeGrafter"/>
</dbReference>
<accession>A0A562J5K8</accession>
<comment type="caution">
    <text evidence="5">The sequence shown here is derived from an EMBL/GenBank/DDBJ whole genome shotgun (WGS) entry which is preliminary data.</text>
</comment>
<comment type="cofactor">
    <cofactor evidence="1">
        <name>pyridoxal 5'-phosphate</name>
        <dbReference type="ChEBI" id="CHEBI:597326"/>
    </cofactor>
</comment>
<organism evidence="5 6">
    <name type="scientific">Sedimentibacter saalensis</name>
    <dbReference type="NCBI Taxonomy" id="130788"/>
    <lineage>
        <taxon>Bacteria</taxon>
        <taxon>Bacillati</taxon>
        <taxon>Bacillota</taxon>
        <taxon>Tissierellia</taxon>
        <taxon>Sedimentibacter</taxon>
    </lineage>
</organism>
<dbReference type="GO" id="GO:0006567">
    <property type="term" value="P:L-threonine catabolic process"/>
    <property type="evidence" value="ECO:0007669"/>
    <property type="project" value="TreeGrafter"/>
</dbReference>
<feature type="domain" description="Tryptophan synthase beta chain-like PALP" evidence="4">
    <location>
        <begin position="77"/>
        <end position="354"/>
    </location>
</feature>
<evidence type="ECO:0000256" key="3">
    <source>
        <dbReference type="ARBA" id="ARBA00023239"/>
    </source>
</evidence>
<dbReference type="CDD" id="cd01563">
    <property type="entry name" value="Thr-synth_1"/>
    <property type="match status" value="1"/>
</dbReference>
<reference evidence="5 6" key="1">
    <citation type="submission" date="2019-07" db="EMBL/GenBank/DDBJ databases">
        <title>Genomic Encyclopedia of Type Strains, Phase I: the one thousand microbial genomes (KMG-I) project.</title>
        <authorList>
            <person name="Kyrpides N."/>
        </authorList>
    </citation>
    <scope>NUCLEOTIDE SEQUENCE [LARGE SCALE GENOMIC DNA]</scope>
    <source>
        <strain evidence="5 6">DSM 13558</strain>
    </source>
</reference>
<dbReference type="PANTHER" id="PTHR48078:SF6">
    <property type="entry name" value="L-THREONINE DEHYDRATASE CATABOLIC TDCB"/>
    <property type="match status" value="1"/>
</dbReference>
<proteinExistence type="predicted"/>
<evidence type="ECO:0000259" key="4">
    <source>
        <dbReference type="Pfam" id="PF00291"/>
    </source>
</evidence>
<dbReference type="InterPro" id="IPR001926">
    <property type="entry name" value="TrpB-like_PALP"/>
</dbReference>
<evidence type="ECO:0000313" key="6">
    <source>
        <dbReference type="Proteomes" id="UP000315343"/>
    </source>
</evidence>
<dbReference type="InterPro" id="IPR036052">
    <property type="entry name" value="TrpB-like_PALP_sf"/>
</dbReference>
<dbReference type="AlphaFoldDB" id="A0A562J5K8"/>
<dbReference type="SUPFAM" id="SSF53686">
    <property type="entry name" value="Tryptophan synthase beta subunit-like PLP-dependent enzymes"/>
    <property type="match status" value="1"/>
</dbReference>
<dbReference type="Proteomes" id="UP000315343">
    <property type="component" value="Unassembled WGS sequence"/>
</dbReference>
<dbReference type="RefSeq" id="WP_145085196.1">
    <property type="nucleotide sequence ID" value="NZ_DAMBUX010000018.1"/>
</dbReference>
<name>A0A562J5K8_9FIRM</name>
<dbReference type="PANTHER" id="PTHR48078">
    <property type="entry name" value="THREONINE DEHYDRATASE, MITOCHONDRIAL-RELATED"/>
    <property type="match status" value="1"/>
</dbReference>
<keyword evidence="6" id="KW-1185">Reference proteome</keyword>
<evidence type="ECO:0000256" key="1">
    <source>
        <dbReference type="ARBA" id="ARBA00001933"/>
    </source>
</evidence>
<dbReference type="EMBL" id="VLKH01000009">
    <property type="protein sequence ID" value="TWH78446.1"/>
    <property type="molecule type" value="Genomic_DNA"/>
</dbReference>
<dbReference type="PROSITE" id="PS00165">
    <property type="entry name" value="DEHYDRATASE_SER_THR"/>
    <property type="match status" value="1"/>
</dbReference>
<keyword evidence="2" id="KW-0663">Pyridoxal phosphate</keyword>
<sequence length="361" mass="39870">MAQFKCSSCKTTAPLSTLSFKCSCGGLYELDFSTPKFSMNLIDTKEFNIFRYRAFMPLDNDLWKQITLGEGLTSIIHYSENLYVKLDYAMPTLSFKDRGAAVLVWLLKTIGVKKVVQDSSGNAGNSVAAYCARAGIECEIFVPKGTSPKKIKMIESHGATVTVFDGTRDETADACRKKAAEENIYYANHVYNPMFYQGTKTYIYEVYEQLGKIPDNLFIPVGNGTLLIGCRLALMELYEAGLIKKLPKIFIVQSEKCAPLFNATDTPLEIVPHNTYAEGIAVGKPMRGKEILNSTYAGVQEIILAPEEKILPARSELALGGFFVEHTTAATYAAYTDYISKHRLEGNSLIPLCGAGLKSEK</sequence>
<protein>
    <submittedName>
        <fullName evidence="5">Threonine synthase</fullName>
    </submittedName>
</protein>
<dbReference type="Pfam" id="PF00291">
    <property type="entry name" value="PALP"/>
    <property type="match status" value="1"/>
</dbReference>
<dbReference type="OrthoDB" id="9778118at2"/>
<dbReference type="GO" id="GO:0006565">
    <property type="term" value="P:L-serine catabolic process"/>
    <property type="evidence" value="ECO:0007669"/>
    <property type="project" value="TreeGrafter"/>
</dbReference>
<dbReference type="Gene3D" id="3.40.50.1100">
    <property type="match status" value="2"/>
</dbReference>
<dbReference type="InterPro" id="IPR000634">
    <property type="entry name" value="Ser/Thr_deHydtase_PyrdxlP-BS"/>
</dbReference>
<gene>
    <name evidence="5" type="ORF">LY60_02906</name>
</gene>